<evidence type="ECO:0000256" key="9">
    <source>
        <dbReference type="ARBA" id="ARBA00023004"/>
    </source>
</evidence>
<dbReference type="GO" id="GO:0016020">
    <property type="term" value="C:membrane"/>
    <property type="evidence" value="ECO:0007669"/>
    <property type="project" value="TreeGrafter"/>
</dbReference>
<dbReference type="PANTHER" id="PTHR43518:SF1">
    <property type="entry name" value="RESPIRATORY NITRATE REDUCTASE 1 BETA CHAIN"/>
    <property type="match status" value="1"/>
</dbReference>
<comment type="cofactor">
    <cofactor evidence="2">
        <name>[4Fe-4S] cluster</name>
        <dbReference type="ChEBI" id="CHEBI:49883"/>
    </cofactor>
</comment>
<gene>
    <name evidence="11" type="ORF">LCGC14_2792920</name>
</gene>
<keyword evidence="10" id="KW-0411">Iron-sulfur</keyword>
<evidence type="ECO:0000256" key="5">
    <source>
        <dbReference type="ARBA" id="ARBA00022485"/>
    </source>
</evidence>
<dbReference type="GO" id="GO:0046872">
    <property type="term" value="F:metal ion binding"/>
    <property type="evidence" value="ECO:0007669"/>
    <property type="project" value="UniProtKB-KW"/>
</dbReference>
<dbReference type="Gene3D" id="3.30.70.20">
    <property type="match status" value="2"/>
</dbReference>
<reference evidence="11" key="1">
    <citation type="journal article" date="2015" name="Nature">
        <title>Complex archaea that bridge the gap between prokaryotes and eukaryotes.</title>
        <authorList>
            <person name="Spang A."/>
            <person name="Saw J.H."/>
            <person name="Jorgensen S.L."/>
            <person name="Zaremba-Niedzwiedzka K."/>
            <person name="Martijn J."/>
            <person name="Lind A.E."/>
            <person name="van Eijk R."/>
            <person name="Schleper C."/>
            <person name="Guy L."/>
            <person name="Ettema T.J."/>
        </authorList>
    </citation>
    <scope>NUCLEOTIDE SEQUENCE</scope>
</reference>
<dbReference type="GO" id="GO:0051539">
    <property type="term" value="F:4 iron, 4 sulfur cluster binding"/>
    <property type="evidence" value="ECO:0007669"/>
    <property type="project" value="UniProtKB-KW"/>
</dbReference>
<keyword evidence="7" id="KW-0677">Repeat</keyword>
<sequence>RCRGYRKCVEQCPYKKSMYRGETRISEKCIACYPRIEGKDPITKGRRMEARCMAACVGKIRLNGLLTGDYKNPDPKNPMDWLIHIHKVALPLYPQFGTEPNVYYIPPRWAPRGYLRQMFGPGVDEALDKYAAPSRELMAVLQLFRTTQTMLSRFEIEDGEKIYESEVMGKKVEVYNDTVIGYASDGTEMVRIKVEEPTWESDEKRMITY</sequence>
<dbReference type="GO" id="GO:0009061">
    <property type="term" value="P:anaerobic respiration"/>
    <property type="evidence" value="ECO:0007669"/>
    <property type="project" value="TreeGrafter"/>
</dbReference>
<dbReference type="EMBL" id="LAZR01052203">
    <property type="protein sequence ID" value="KKK83484.1"/>
    <property type="molecule type" value="Genomic_DNA"/>
</dbReference>
<keyword evidence="4" id="KW-0813">Transport</keyword>
<evidence type="ECO:0000256" key="2">
    <source>
        <dbReference type="ARBA" id="ARBA00001966"/>
    </source>
</evidence>
<dbReference type="GO" id="GO:0030313">
    <property type="term" value="C:cell envelope"/>
    <property type="evidence" value="ECO:0007669"/>
    <property type="project" value="UniProtKB-SubCell"/>
</dbReference>
<keyword evidence="9" id="KW-0408">Iron</keyword>
<protein>
    <submittedName>
        <fullName evidence="11">Uncharacterized protein</fullName>
    </submittedName>
</protein>
<dbReference type="SUPFAM" id="SSF54862">
    <property type="entry name" value="4Fe-4S ferredoxins"/>
    <property type="match status" value="1"/>
</dbReference>
<organism evidence="11">
    <name type="scientific">marine sediment metagenome</name>
    <dbReference type="NCBI Taxonomy" id="412755"/>
    <lineage>
        <taxon>unclassified sequences</taxon>
        <taxon>metagenomes</taxon>
        <taxon>ecological metagenomes</taxon>
    </lineage>
</organism>
<evidence type="ECO:0000256" key="8">
    <source>
        <dbReference type="ARBA" id="ARBA00022982"/>
    </source>
</evidence>
<comment type="subcellular location">
    <subcellularLocation>
        <location evidence="3">Cell envelope</location>
    </subcellularLocation>
</comment>
<keyword evidence="5" id="KW-0004">4Fe-4S</keyword>
<dbReference type="AlphaFoldDB" id="A0A0F9AYN1"/>
<evidence type="ECO:0000256" key="3">
    <source>
        <dbReference type="ARBA" id="ARBA00004196"/>
    </source>
</evidence>
<keyword evidence="8" id="KW-0249">Electron transport</keyword>
<accession>A0A0F9AYN1</accession>
<feature type="non-terminal residue" evidence="11">
    <location>
        <position position="1"/>
    </location>
</feature>
<proteinExistence type="predicted"/>
<dbReference type="PANTHER" id="PTHR43518">
    <property type="entry name" value="NITRATE REDUCTASE BETA SUBUNIT"/>
    <property type="match status" value="1"/>
</dbReference>
<evidence type="ECO:0000256" key="7">
    <source>
        <dbReference type="ARBA" id="ARBA00022737"/>
    </source>
</evidence>
<comment type="cofactor">
    <cofactor evidence="1">
        <name>[3Fe-4S] cluster</name>
        <dbReference type="ChEBI" id="CHEBI:21137"/>
    </cofactor>
</comment>
<dbReference type="GO" id="GO:0009055">
    <property type="term" value="F:electron transfer activity"/>
    <property type="evidence" value="ECO:0007669"/>
    <property type="project" value="TreeGrafter"/>
</dbReference>
<comment type="caution">
    <text evidence="11">The sequence shown here is derived from an EMBL/GenBank/DDBJ whole genome shotgun (WGS) entry which is preliminary data.</text>
</comment>
<evidence type="ECO:0000256" key="1">
    <source>
        <dbReference type="ARBA" id="ARBA00001927"/>
    </source>
</evidence>
<evidence type="ECO:0000256" key="4">
    <source>
        <dbReference type="ARBA" id="ARBA00022448"/>
    </source>
</evidence>
<evidence type="ECO:0000313" key="11">
    <source>
        <dbReference type="EMBL" id="KKK83484.1"/>
    </source>
</evidence>
<name>A0A0F9AYN1_9ZZZZ</name>
<evidence type="ECO:0000256" key="6">
    <source>
        <dbReference type="ARBA" id="ARBA00022723"/>
    </source>
</evidence>
<keyword evidence="6" id="KW-0479">Metal-binding</keyword>
<evidence type="ECO:0000256" key="10">
    <source>
        <dbReference type="ARBA" id="ARBA00023014"/>
    </source>
</evidence>